<organism evidence="2 3">
    <name type="scientific">Rosa chinensis</name>
    <name type="common">China rose</name>
    <dbReference type="NCBI Taxonomy" id="74649"/>
    <lineage>
        <taxon>Eukaryota</taxon>
        <taxon>Viridiplantae</taxon>
        <taxon>Streptophyta</taxon>
        <taxon>Embryophyta</taxon>
        <taxon>Tracheophyta</taxon>
        <taxon>Spermatophyta</taxon>
        <taxon>Magnoliopsida</taxon>
        <taxon>eudicotyledons</taxon>
        <taxon>Gunneridae</taxon>
        <taxon>Pentapetalae</taxon>
        <taxon>rosids</taxon>
        <taxon>fabids</taxon>
        <taxon>Rosales</taxon>
        <taxon>Rosaceae</taxon>
        <taxon>Rosoideae</taxon>
        <taxon>Rosoideae incertae sedis</taxon>
        <taxon>Rosa</taxon>
    </lineage>
</organism>
<proteinExistence type="predicted"/>
<feature type="compositionally biased region" description="Polar residues" evidence="1">
    <location>
        <begin position="52"/>
        <end position="64"/>
    </location>
</feature>
<feature type="region of interest" description="Disordered" evidence="1">
    <location>
        <begin position="34"/>
        <end position="64"/>
    </location>
</feature>
<name>A0A2P6QGA1_ROSCH</name>
<accession>A0A2P6QGA1</accession>
<gene>
    <name evidence="2" type="ORF">RchiOBHm_Chr5g0055071</name>
</gene>
<reference evidence="2 3" key="1">
    <citation type="journal article" date="2018" name="Nat. Genet.">
        <title>The Rosa genome provides new insights in the design of modern roses.</title>
        <authorList>
            <person name="Bendahmane M."/>
        </authorList>
    </citation>
    <scope>NUCLEOTIDE SEQUENCE [LARGE SCALE GENOMIC DNA]</scope>
    <source>
        <strain evidence="3">cv. Old Blush</strain>
    </source>
</reference>
<feature type="compositionally biased region" description="Low complexity" evidence="1">
    <location>
        <begin position="34"/>
        <end position="51"/>
    </location>
</feature>
<dbReference type="Proteomes" id="UP000238479">
    <property type="component" value="Chromosome 5"/>
</dbReference>
<comment type="caution">
    <text evidence="2">The sequence shown here is derived from an EMBL/GenBank/DDBJ whole genome shotgun (WGS) entry which is preliminary data.</text>
</comment>
<keyword evidence="3" id="KW-1185">Reference proteome</keyword>
<dbReference type="Gramene" id="PRQ33212">
    <property type="protein sequence ID" value="PRQ33212"/>
    <property type="gene ID" value="RchiOBHm_Chr5g0055071"/>
</dbReference>
<sequence>MELELTMNDTPTDNNPPPPIVKLWQNFQEKKKNSTLAAKTKNTTTLKNTNSPSKQSSFGKGNQKSVLKENSTFALLAKCSSRLPMKGVSNIGSSCGSKVAMQY</sequence>
<protein>
    <submittedName>
        <fullName evidence="2">Uncharacterized protein</fullName>
    </submittedName>
</protein>
<dbReference type="AlphaFoldDB" id="A0A2P6QGA1"/>
<dbReference type="EMBL" id="PDCK01000043">
    <property type="protein sequence ID" value="PRQ33212.1"/>
    <property type="molecule type" value="Genomic_DNA"/>
</dbReference>
<evidence type="ECO:0000313" key="2">
    <source>
        <dbReference type="EMBL" id="PRQ33212.1"/>
    </source>
</evidence>
<evidence type="ECO:0000313" key="3">
    <source>
        <dbReference type="Proteomes" id="UP000238479"/>
    </source>
</evidence>
<evidence type="ECO:0000256" key="1">
    <source>
        <dbReference type="SAM" id="MobiDB-lite"/>
    </source>
</evidence>